<comment type="caution">
    <text evidence="2">The sequence shown here is derived from an EMBL/GenBank/DDBJ whole genome shotgun (WGS) entry which is preliminary data.</text>
</comment>
<dbReference type="Proteomes" id="UP000824890">
    <property type="component" value="Unassembled WGS sequence"/>
</dbReference>
<feature type="domain" description="RNase H type-1" evidence="1">
    <location>
        <begin position="430"/>
        <end position="547"/>
    </location>
</feature>
<evidence type="ECO:0000259" key="1">
    <source>
        <dbReference type="Pfam" id="PF13456"/>
    </source>
</evidence>
<sequence length="595" mass="68703">MAAIEASPRFLTKFPELSREDRQAAMQYISHADETERRARILRVQQSIENATTEDNGLPIRISHDLHKDKGLVLGYEHHEDSSSESNVHCTKHVVSAPAASRGRDERAEQLEVQSATSSFQIKGSTVFRLGNNTPLVFNDNPRTRRNDRKRPLAWILRVRPNKSVPAIDAGEQLGGVTREEPTFWDFRNMAEACKIKEMRSTGNTLSWSRKRDHVWIQCRLDCSIGNDEWLRLFPQSSRLFPQSSAEYMSTWSSNHRPLRIEFALEPESLKRGRFYFDKRMYGKRGVEEAIVRGWEAENDSPNLTVLERIARCRTELAKLNKASDCTSMWNQNLLFQTFTPEDVERIMMIRPCVNQEDSIRWGFTKRDDYPTQSGEPTSRNVFPWLVWELWKAKNTLAFENKSISAHTISAKAFEEAYSWQNTLNLTENFGSSWISSRQPSEASWCLRDDKGRTIMHSRRSYSFMRSKTEADLWALHWAVKCMKNTHQIKVIFEASSEQIREVLCNQAQFPRFRSIVGMINNQLTRIEIWSLDYALPKRNEAANAIAVSITRDRRHQSVIHCSQCTGLAAPFVIFGSSIQLGVVVMRQYQAKLVL</sequence>
<keyword evidence="3" id="KW-1185">Reference proteome</keyword>
<dbReference type="PANTHER" id="PTHR33710">
    <property type="entry name" value="BNAC02G09200D PROTEIN"/>
    <property type="match status" value="1"/>
</dbReference>
<dbReference type="InterPro" id="IPR002156">
    <property type="entry name" value="RNaseH_domain"/>
</dbReference>
<dbReference type="PANTHER" id="PTHR33710:SF62">
    <property type="entry name" value="DUF4283 DOMAIN PROTEIN"/>
    <property type="match status" value="1"/>
</dbReference>
<dbReference type="Pfam" id="PF13456">
    <property type="entry name" value="RVT_3"/>
    <property type="match status" value="1"/>
</dbReference>
<protein>
    <recommendedName>
        <fullName evidence="1">RNase H type-1 domain-containing protein</fullName>
    </recommendedName>
</protein>
<organism evidence="2 3">
    <name type="scientific">Brassica napus</name>
    <name type="common">Rape</name>
    <dbReference type="NCBI Taxonomy" id="3708"/>
    <lineage>
        <taxon>Eukaryota</taxon>
        <taxon>Viridiplantae</taxon>
        <taxon>Streptophyta</taxon>
        <taxon>Embryophyta</taxon>
        <taxon>Tracheophyta</taxon>
        <taxon>Spermatophyta</taxon>
        <taxon>Magnoliopsida</taxon>
        <taxon>eudicotyledons</taxon>
        <taxon>Gunneridae</taxon>
        <taxon>Pentapetalae</taxon>
        <taxon>rosids</taxon>
        <taxon>malvids</taxon>
        <taxon>Brassicales</taxon>
        <taxon>Brassicaceae</taxon>
        <taxon>Brassiceae</taxon>
        <taxon>Brassica</taxon>
    </lineage>
</organism>
<proteinExistence type="predicted"/>
<name>A0ABQ8CDR0_BRANA</name>
<dbReference type="EMBL" id="JAGKQM010000008">
    <property type="protein sequence ID" value="KAH0914496.1"/>
    <property type="molecule type" value="Genomic_DNA"/>
</dbReference>
<accession>A0ABQ8CDR0</accession>
<gene>
    <name evidence="2" type="ORF">HID58_028942</name>
</gene>
<evidence type="ECO:0000313" key="2">
    <source>
        <dbReference type="EMBL" id="KAH0914496.1"/>
    </source>
</evidence>
<reference evidence="2 3" key="1">
    <citation type="submission" date="2021-05" db="EMBL/GenBank/DDBJ databases">
        <title>Genome Assembly of Synthetic Allotetraploid Brassica napus Reveals Homoeologous Exchanges between Subgenomes.</title>
        <authorList>
            <person name="Davis J.T."/>
        </authorList>
    </citation>
    <scope>NUCLEOTIDE SEQUENCE [LARGE SCALE GENOMIC DNA]</scope>
    <source>
        <strain evidence="3">cv. Da-Ae</strain>
        <tissue evidence="2">Seedling</tissue>
    </source>
</reference>
<evidence type="ECO:0000313" key="3">
    <source>
        <dbReference type="Proteomes" id="UP000824890"/>
    </source>
</evidence>